<dbReference type="GO" id="GO:0009313">
    <property type="term" value="P:oligosaccharide catabolic process"/>
    <property type="evidence" value="ECO:0007669"/>
    <property type="project" value="TreeGrafter"/>
</dbReference>
<dbReference type="Proteomes" id="UP000483094">
    <property type="component" value="Unassembled WGS sequence"/>
</dbReference>
<dbReference type="InterPro" id="IPR006047">
    <property type="entry name" value="GH13_cat_dom"/>
</dbReference>
<gene>
    <name evidence="2" type="ORF">GM540_12305</name>
</gene>
<feature type="non-terminal residue" evidence="2">
    <location>
        <position position="1"/>
    </location>
</feature>
<evidence type="ECO:0000259" key="1">
    <source>
        <dbReference type="Pfam" id="PF00128"/>
    </source>
</evidence>
<dbReference type="PANTHER" id="PTHR10357:SF179">
    <property type="entry name" value="NEUTRAL AND BASIC AMINO ACID TRANSPORT PROTEIN RBAT"/>
    <property type="match status" value="1"/>
</dbReference>
<comment type="caution">
    <text evidence="2">The sequence shown here is derived from an EMBL/GenBank/DDBJ whole genome shotgun (WGS) entry which is preliminary data.</text>
</comment>
<proteinExistence type="predicted"/>
<feature type="non-terminal residue" evidence="2">
    <location>
        <position position="147"/>
    </location>
</feature>
<reference evidence="2 3" key="1">
    <citation type="submission" date="2019-11" db="EMBL/GenBank/DDBJ databases">
        <title>Growth characteristics of pneumococcus vary with the chemical composition of the capsule and with environmental conditions.</title>
        <authorList>
            <person name="Tothpal A."/>
            <person name="Desobry K."/>
            <person name="Joshi S."/>
            <person name="Wyllie A.L."/>
            <person name="Weinberger D.M."/>
        </authorList>
    </citation>
    <scope>NUCLEOTIDE SEQUENCE [LARGE SCALE GENOMIC DNA]</scope>
    <source>
        <strain evidence="3">pnumococcus19F</strain>
    </source>
</reference>
<dbReference type="SUPFAM" id="SSF51445">
    <property type="entry name" value="(Trans)glycosidases"/>
    <property type="match status" value="1"/>
</dbReference>
<organism evidence="2 3">
    <name type="scientific">Streptococcus pneumoniae</name>
    <dbReference type="NCBI Taxonomy" id="1313"/>
    <lineage>
        <taxon>Bacteria</taxon>
        <taxon>Bacillati</taxon>
        <taxon>Bacillota</taxon>
        <taxon>Bacilli</taxon>
        <taxon>Lactobacillales</taxon>
        <taxon>Streptococcaceae</taxon>
        <taxon>Streptococcus</taxon>
    </lineage>
</organism>
<dbReference type="AlphaFoldDB" id="A0A6G2DDW3"/>
<evidence type="ECO:0000313" key="3">
    <source>
        <dbReference type="Proteomes" id="UP000483094"/>
    </source>
</evidence>
<dbReference type="GO" id="GO:0004556">
    <property type="term" value="F:alpha-amylase activity"/>
    <property type="evidence" value="ECO:0007669"/>
    <property type="project" value="TreeGrafter"/>
</dbReference>
<dbReference type="EMBL" id="WNHQ01001398">
    <property type="protein sequence ID" value="MTV74733.1"/>
    <property type="molecule type" value="Genomic_DNA"/>
</dbReference>
<dbReference type="Gene3D" id="3.20.20.80">
    <property type="entry name" value="Glycosidases"/>
    <property type="match status" value="1"/>
</dbReference>
<dbReference type="Pfam" id="PF00128">
    <property type="entry name" value="Alpha-amylase"/>
    <property type="match status" value="1"/>
</dbReference>
<dbReference type="InterPro" id="IPR017853">
    <property type="entry name" value="GH"/>
</dbReference>
<evidence type="ECO:0000313" key="2">
    <source>
        <dbReference type="EMBL" id="MTV74733.1"/>
    </source>
</evidence>
<protein>
    <submittedName>
        <fullName evidence="2">Alpha-amylase</fullName>
    </submittedName>
</protein>
<name>A0A6G2DDW3_STREE</name>
<accession>A0A6G2DDW3</accession>
<feature type="domain" description="Glycosyl hydrolase family 13 catalytic" evidence="1">
    <location>
        <begin position="8"/>
        <end position="111"/>
    </location>
</feature>
<sequence>IQGDNKGWANEELVDNENGNYDYLMYADLDFKHPEVIQNIYDWADWFMETTGVAGFRLDAVKHIDSFFMRNFIRDMKEKYGDDFYVFGEFWNPDKEANLDYLEKTEEHFDLVDVRLHQNLFEASQAGANYDLRGIFTDSLVELKPDK</sequence>
<dbReference type="PANTHER" id="PTHR10357">
    <property type="entry name" value="ALPHA-AMYLASE FAMILY MEMBER"/>
    <property type="match status" value="1"/>
</dbReference>